<gene>
    <name evidence="2" type="ORF">ACFQL9_08610</name>
</gene>
<name>A0ABD5W9I8_9EURY</name>
<dbReference type="PROSITE" id="PS51318">
    <property type="entry name" value="TAT"/>
    <property type="match status" value="1"/>
</dbReference>
<comment type="caution">
    <text evidence="2">The sequence shown here is derived from an EMBL/GenBank/DDBJ whole genome shotgun (WGS) entry which is preliminary data.</text>
</comment>
<organism evidence="2 3">
    <name type="scientific">Halobaculum lipolyticum</name>
    <dbReference type="NCBI Taxonomy" id="3032001"/>
    <lineage>
        <taxon>Archaea</taxon>
        <taxon>Methanobacteriati</taxon>
        <taxon>Methanobacteriota</taxon>
        <taxon>Stenosarchaea group</taxon>
        <taxon>Halobacteria</taxon>
        <taxon>Halobacteriales</taxon>
        <taxon>Haloferacaceae</taxon>
        <taxon>Halobaculum</taxon>
    </lineage>
</organism>
<reference evidence="2 3" key="1">
    <citation type="journal article" date="2019" name="Int. J. Syst. Evol. Microbiol.">
        <title>The Global Catalogue of Microorganisms (GCM) 10K type strain sequencing project: providing services to taxonomists for standard genome sequencing and annotation.</title>
        <authorList>
            <consortium name="The Broad Institute Genomics Platform"/>
            <consortium name="The Broad Institute Genome Sequencing Center for Infectious Disease"/>
            <person name="Wu L."/>
            <person name="Ma J."/>
        </authorList>
    </citation>
    <scope>NUCLEOTIDE SEQUENCE [LARGE SCALE GENOMIC DNA]</scope>
    <source>
        <strain evidence="2 3">DT31</strain>
    </source>
</reference>
<evidence type="ECO:0000313" key="2">
    <source>
        <dbReference type="EMBL" id="MFC7069701.1"/>
    </source>
</evidence>
<keyword evidence="3" id="KW-1185">Reference proteome</keyword>
<dbReference type="Proteomes" id="UP001596461">
    <property type="component" value="Unassembled WGS sequence"/>
</dbReference>
<evidence type="ECO:0000256" key="1">
    <source>
        <dbReference type="SAM" id="MobiDB-lite"/>
    </source>
</evidence>
<feature type="region of interest" description="Disordered" evidence="1">
    <location>
        <begin position="337"/>
        <end position="356"/>
    </location>
</feature>
<protein>
    <recommendedName>
        <fullName evidence="4">SipW-cognate class signal peptide</fullName>
    </recommendedName>
</protein>
<proteinExistence type="predicted"/>
<dbReference type="InterPro" id="IPR006311">
    <property type="entry name" value="TAT_signal"/>
</dbReference>
<evidence type="ECO:0008006" key="4">
    <source>
        <dbReference type="Google" id="ProtNLM"/>
    </source>
</evidence>
<dbReference type="AlphaFoldDB" id="A0ABD5W9I8"/>
<feature type="non-terminal residue" evidence="2">
    <location>
        <position position="356"/>
    </location>
</feature>
<dbReference type="EMBL" id="JBHTAH010000006">
    <property type="protein sequence ID" value="MFC7069701.1"/>
    <property type="molecule type" value="Genomic_DNA"/>
</dbReference>
<evidence type="ECO:0000313" key="3">
    <source>
        <dbReference type="Proteomes" id="UP001596461"/>
    </source>
</evidence>
<dbReference type="RefSeq" id="WP_390210360.1">
    <property type="nucleotide sequence ID" value="NZ_JBHTAH010000006.1"/>
</dbReference>
<accession>A0ABD5W9I8</accession>
<feature type="compositionally biased region" description="Basic and acidic residues" evidence="1">
    <location>
        <begin position="342"/>
        <end position="356"/>
    </location>
</feature>
<sequence length="356" mass="36548">MRHVTRREVLAGITAAGAAGAVSGVGTAALLVDRETLAGSVAAGRVELRVDVGDGFVDATGGPLALPIPALTPGDAGSVDLAFRVPDEPGVNPAYLWLRAGCGGPSGLGDALRLTVSYASGAAEPIFDGTYREFLAALGGGVPLDASGVDVAAGEQSCLAPGTTVPLTVRYELSSGYVGDDDATILLEGVAVQCRRVGPTENPFAGAGPLPTTDCESAVEECDCCVRIGKYELNRSNTLDPGTEQFTEGSSAYLLSVSDVETNDEGEALAARFGVVLADDPTTEVEACEIVLKAGRDGRYVYEGDDLDGVIGVGRHAISHVTVSICTPRVAGEDGEATCPDDLVKSRGEHDRDDKH</sequence>